<protein>
    <recommendedName>
        <fullName evidence="4">Porin</fullName>
    </recommendedName>
</protein>
<dbReference type="Gene3D" id="2.40.160.10">
    <property type="entry name" value="Porin"/>
    <property type="match status" value="1"/>
</dbReference>
<dbReference type="AlphaFoldDB" id="A0A1J0WFY0"/>
<dbReference type="Proteomes" id="UP000181897">
    <property type="component" value="Chromosome"/>
</dbReference>
<sequence length="237" mass="24964">MKTFLAAAFGIPLLCATAAHAVEVTGGSVQLSYSGFTSDWDVDKIAIEGSVEFGFDRSFGAQLDLGAAKFGASNEDVQSIGLHGIYHVDDYTSLGAFYVNDNFDAGDADFYGVEAGHEMALWDFEGYLGRLDDSTADATLLGVSARYELQNGVGITGALDHLNPEGVGDATRLGVKIDRDVVGSDVNLFLEVGAVRADVGFGSDTETYVGIGGKYVFGAERGATFEQRGLAKFLPGL</sequence>
<feature type="signal peptide" evidence="1">
    <location>
        <begin position="1"/>
        <end position="21"/>
    </location>
</feature>
<evidence type="ECO:0000313" key="2">
    <source>
        <dbReference type="EMBL" id="APE43215.1"/>
    </source>
</evidence>
<name>A0A1J0WFY0_9RHOB</name>
<gene>
    <name evidence="2" type="ORF">BOO69_07150</name>
</gene>
<dbReference type="OrthoDB" id="7686946at2"/>
<reference evidence="2 3" key="1">
    <citation type="submission" date="2016-11" db="EMBL/GenBank/DDBJ databases">
        <title>Complete genome sequence of Sulfitobacter sp. AM1-D1, a toxic bacteria associated with marine dinoflagellate Alexandrium minutum in East China Sea.</title>
        <authorList>
            <person name="Yang Q."/>
            <person name="Zhang X."/>
            <person name="Tian X."/>
        </authorList>
    </citation>
    <scope>NUCLEOTIDE SEQUENCE [LARGE SCALE GENOMIC DNA]</scope>
    <source>
        <strain evidence="2 3">AM1-D1</strain>
    </source>
</reference>
<keyword evidence="3" id="KW-1185">Reference proteome</keyword>
<dbReference type="SUPFAM" id="SSF56935">
    <property type="entry name" value="Porins"/>
    <property type="match status" value="1"/>
</dbReference>
<dbReference type="KEGG" id="suam:BOO69_07150"/>
<evidence type="ECO:0000313" key="3">
    <source>
        <dbReference type="Proteomes" id="UP000181897"/>
    </source>
</evidence>
<keyword evidence="1" id="KW-0732">Signal</keyword>
<feature type="chain" id="PRO_5012452985" description="Porin" evidence="1">
    <location>
        <begin position="22"/>
        <end position="237"/>
    </location>
</feature>
<proteinExistence type="predicted"/>
<dbReference type="EMBL" id="CP018076">
    <property type="protein sequence ID" value="APE43215.1"/>
    <property type="molecule type" value="Genomic_DNA"/>
</dbReference>
<dbReference type="STRING" id="1917485.BOO69_07150"/>
<organism evidence="2 3">
    <name type="scientific">Sulfitobacter alexandrii</name>
    <dbReference type="NCBI Taxonomy" id="1917485"/>
    <lineage>
        <taxon>Bacteria</taxon>
        <taxon>Pseudomonadati</taxon>
        <taxon>Pseudomonadota</taxon>
        <taxon>Alphaproteobacteria</taxon>
        <taxon>Rhodobacterales</taxon>
        <taxon>Roseobacteraceae</taxon>
        <taxon>Sulfitobacter</taxon>
    </lineage>
</organism>
<evidence type="ECO:0008006" key="4">
    <source>
        <dbReference type="Google" id="ProtNLM"/>
    </source>
</evidence>
<dbReference type="InterPro" id="IPR023614">
    <property type="entry name" value="Porin_dom_sf"/>
</dbReference>
<dbReference type="RefSeq" id="WP_071971550.1">
    <property type="nucleotide sequence ID" value="NZ_CP018076.1"/>
</dbReference>
<accession>A0A1J0WFY0</accession>
<evidence type="ECO:0000256" key="1">
    <source>
        <dbReference type="SAM" id="SignalP"/>
    </source>
</evidence>